<accession>A0A2K3DXN2</accession>
<dbReference type="AlphaFoldDB" id="A0A2K3DXN2"/>
<sequence>MQQCEQEDEGEVALKKPTSARRKRAPRPNATTVTILELENRLKALLEEHTRAGQENQRLRNRLGVIEALLPVRVQPGDDLARLHSQSSDVALGTSYDVRRHSSAERLSRSQSADLRSADHSAGHTHGQGHGPFEGAGPAYAHDSPADAHTHATSCCDGGCKPERCRQAAEPVTGATEVVQAAARPLLNSPRPQPRQLPAAADRPSHPALERPSQHHIEAATEQWVVAWRVWVRDAALLSVAYTTRPSELYLRKIDAAFERVCEEGARIWYPLGLPDVICGAYQLNVDTGRPETPPDSHWKEVAEGMGVTQQQVSACRAALALYRERMEVVMAERSRLTERLADSMAAAEQAAEAPCASPCELPGSAHFQRVGVEAAAAAEALNANVAAEGRATRLAREFLRSNILTSLQRARCAALSYPFYPDALAILAAMASLNSQK</sequence>
<reference evidence="3 4" key="1">
    <citation type="journal article" date="2007" name="Science">
        <title>The Chlamydomonas genome reveals the evolution of key animal and plant functions.</title>
        <authorList>
            <person name="Merchant S.S."/>
            <person name="Prochnik S.E."/>
            <person name="Vallon O."/>
            <person name="Harris E.H."/>
            <person name="Karpowicz S.J."/>
            <person name="Witman G.B."/>
            <person name="Terry A."/>
            <person name="Salamov A."/>
            <person name="Fritz-Laylin L.K."/>
            <person name="Marechal-Drouard L."/>
            <person name="Marshall W.F."/>
            <person name="Qu L.H."/>
            <person name="Nelson D.R."/>
            <person name="Sanderfoot A.A."/>
            <person name="Spalding M.H."/>
            <person name="Kapitonov V.V."/>
            <person name="Ren Q."/>
            <person name="Ferris P."/>
            <person name="Lindquist E."/>
            <person name="Shapiro H."/>
            <person name="Lucas S.M."/>
            <person name="Grimwood J."/>
            <person name="Schmutz J."/>
            <person name="Cardol P."/>
            <person name="Cerutti H."/>
            <person name="Chanfreau G."/>
            <person name="Chen C.L."/>
            <person name="Cognat V."/>
            <person name="Croft M.T."/>
            <person name="Dent R."/>
            <person name="Dutcher S."/>
            <person name="Fernandez E."/>
            <person name="Fukuzawa H."/>
            <person name="Gonzalez-Ballester D."/>
            <person name="Gonzalez-Halphen D."/>
            <person name="Hallmann A."/>
            <person name="Hanikenne M."/>
            <person name="Hippler M."/>
            <person name="Inwood W."/>
            <person name="Jabbari K."/>
            <person name="Kalanon M."/>
            <person name="Kuras R."/>
            <person name="Lefebvre P.A."/>
            <person name="Lemaire S.D."/>
            <person name="Lobanov A.V."/>
            <person name="Lohr M."/>
            <person name="Manuell A."/>
            <person name="Meier I."/>
            <person name="Mets L."/>
            <person name="Mittag M."/>
            <person name="Mittelmeier T."/>
            <person name="Moroney J.V."/>
            <person name="Moseley J."/>
            <person name="Napoli C."/>
            <person name="Nedelcu A.M."/>
            <person name="Niyogi K."/>
            <person name="Novoselov S.V."/>
            <person name="Paulsen I.T."/>
            <person name="Pazour G."/>
            <person name="Purton S."/>
            <person name="Ral J.P."/>
            <person name="Riano-Pachon D.M."/>
            <person name="Riekhof W."/>
            <person name="Rymarquis L."/>
            <person name="Schroda M."/>
            <person name="Stern D."/>
            <person name="Umen J."/>
            <person name="Willows R."/>
            <person name="Wilson N."/>
            <person name="Zimmer S.L."/>
            <person name="Allmer J."/>
            <person name="Balk J."/>
            <person name="Bisova K."/>
            <person name="Chen C.J."/>
            <person name="Elias M."/>
            <person name="Gendler K."/>
            <person name="Hauser C."/>
            <person name="Lamb M.R."/>
            <person name="Ledford H."/>
            <person name="Long J.C."/>
            <person name="Minagawa J."/>
            <person name="Page M.D."/>
            <person name="Pan J."/>
            <person name="Pootakham W."/>
            <person name="Roje S."/>
            <person name="Rose A."/>
            <person name="Stahlberg E."/>
            <person name="Terauchi A.M."/>
            <person name="Yang P."/>
            <person name="Ball S."/>
            <person name="Bowler C."/>
            <person name="Dieckmann C.L."/>
            <person name="Gladyshev V.N."/>
            <person name="Green P."/>
            <person name="Jorgensen R."/>
            <person name="Mayfield S."/>
            <person name="Mueller-Roeber B."/>
            <person name="Rajamani S."/>
            <person name="Sayre R.T."/>
            <person name="Brokstein P."/>
            <person name="Dubchak I."/>
            <person name="Goodstein D."/>
            <person name="Hornick L."/>
            <person name="Huang Y.W."/>
            <person name="Jhaveri J."/>
            <person name="Luo Y."/>
            <person name="Martinez D."/>
            <person name="Ngau W.C."/>
            <person name="Otillar B."/>
            <person name="Poliakov A."/>
            <person name="Porter A."/>
            <person name="Szajkowski L."/>
            <person name="Werner G."/>
            <person name="Zhou K."/>
            <person name="Grigoriev I.V."/>
            <person name="Rokhsar D.S."/>
            <person name="Grossman A.R."/>
        </authorList>
    </citation>
    <scope>NUCLEOTIDE SEQUENCE [LARGE SCALE GENOMIC DNA]</scope>
    <source>
        <strain evidence="4">CC-503</strain>
    </source>
</reference>
<feature type="compositionally biased region" description="Acidic residues" evidence="2">
    <location>
        <begin position="1"/>
        <end position="11"/>
    </location>
</feature>
<dbReference type="Proteomes" id="UP000006906">
    <property type="component" value="Chromosome 3"/>
</dbReference>
<dbReference type="KEGG" id="cre:CHLRE_03g179200v5"/>
<dbReference type="InParanoid" id="A0A2K3DXN2"/>
<feature type="compositionally biased region" description="Basic and acidic residues" evidence="2">
    <location>
        <begin position="203"/>
        <end position="212"/>
    </location>
</feature>
<evidence type="ECO:0000313" key="3">
    <source>
        <dbReference type="EMBL" id="PNW85278.1"/>
    </source>
</evidence>
<evidence type="ECO:0000313" key="4">
    <source>
        <dbReference type="Proteomes" id="UP000006906"/>
    </source>
</evidence>
<evidence type="ECO:0000256" key="2">
    <source>
        <dbReference type="SAM" id="MobiDB-lite"/>
    </source>
</evidence>
<evidence type="ECO:0000256" key="1">
    <source>
        <dbReference type="SAM" id="Coils"/>
    </source>
</evidence>
<feature type="coiled-coil region" evidence="1">
    <location>
        <begin position="35"/>
        <end position="62"/>
    </location>
</feature>
<feature type="region of interest" description="Disordered" evidence="2">
    <location>
        <begin position="184"/>
        <end position="212"/>
    </location>
</feature>
<feature type="region of interest" description="Disordered" evidence="2">
    <location>
        <begin position="1"/>
        <end position="29"/>
    </location>
</feature>
<dbReference type="EMBL" id="CM008964">
    <property type="protein sequence ID" value="PNW85278.1"/>
    <property type="molecule type" value="Genomic_DNA"/>
</dbReference>
<dbReference type="Gramene" id="PNW85278">
    <property type="protein sequence ID" value="PNW85278"/>
    <property type="gene ID" value="CHLRE_03g179200v5"/>
</dbReference>
<gene>
    <name evidence="3" type="ORF">CHLRE_03g179200v5</name>
</gene>
<dbReference type="OrthoDB" id="545593at2759"/>
<feature type="region of interest" description="Disordered" evidence="2">
    <location>
        <begin position="94"/>
        <end position="156"/>
    </location>
</feature>
<name>A0A2K3DXN2_CHLRE</name>
<organism evidence="3 4">
    <name type="scientific">Chlamydomonas reinhardtii</name>
    <name type="common">Chlamydomonas smithii</name>
    <dbReference type="NCBI Taxonomy" id="3055"/>
    <lineage>
        <taxon>Eukaryota</taxon>
        <taxon>Viridiplantae</taxon>
        <taxon>Chlorophyta</taxon>
        <taxon>core chlorophytes</taxon>
        <taxon>Chlorophyceae</taxon>
        <taxon>CS clade</taxon>
        <taxon>Chlamydomonadales</taxon>
        <taxon>Chlamydomonadaceae</taxon>
        <taxon>Chlamydomonas</taxon>
    </lineage>
</organism>
<dbReference type="RefSeq" id="XP_042926142.1">
    <property type="nucleotide sequence ID" value="XM_043061013.1"/>
</dbReference>
<proteinExistence type="predicted"/>
<dbReference type="ExpressionAtlas" id="A0A2K3DXN2">
    <property type="expression patterns" value="baseline"/>
</dbReference>
<protein>
    <submittedName>
        <fullName evidence="3">Uncharacterized protein</fullName>
    </submittedName>
</protein>
<keyword evidence="1" id="KW-0175">Coiled coil</keyword>
<keyword evidence="4" id="KW-1185">Reference proteome</keyword>
<feature type="compositionally biased region" description="Basic and acidic residues" evidence="2">
    <location>
        <begin position="97"/>
        <end position="108"/>
    </location>
</feature>
<dbReference type="GeneID" id="5728807"/>